<dbReference type="InterPro" id="IPR008979">
    <property type="entry name" value="Galactose-bd-like_sf"/>
</dbReference>
<dbReference type="Pfam" id="PF00754">
    <property type="entry name" value="F5_F8_type_C"/>
    <property type="match status" value="2"/>
</dbReference>
<dbReference type="PROSITE" id="PS50022">
    <property type="entry name" value="FA58C_3"/>
    <property type="match status" value="2"/>
</dbReference>
<evidence type="ECO:0000313" key="2">
    <source>
        <dbReference type="EMBL" id="MFD1162913.1"/>
    </source>
</evidence>
<proteinExistence type="predicted"/>
<accession>A0ABW3RDI0</accession>
<evidence type="ECO:0000313" key="3">
    <source>
        <dbReference type="Proteomes" id="UP001597163"/>
    </source>
</evidence>
<name>A0ABW3RDI0_9FLAO</name>
<dbReference type="EMBL" id="JBHTLJ010000003">
    <property type="protein sequence ID" value="MFD1162913.1"/>
    <property type="molecule type" value="Genomic_DNA"/>
</dbReference>
<protein>
    <submittedName>
        <fullName evidence="2">DUF4998 domain-containing protein</fullName>
    </submittedName>
</protein>
<dbReference type="Gene3D" id="2.60.120.260">
    <property type="entry name" value="Galactose-binding domain-like"/>
    <property type="match status" value="2"/>
</dbReference>
<keyword evidence="3" id="KW-1185">Reference proteome</keyword>
<sequence>MKKIKYYILPLTLMLFFGFYSCNDTYEFHEKYIQDGEIIYATKVDSLTTLAGDGRIKISGYLTKGFTIEEITVFWDKGENSQTFPYTKSQNDTDLIDLIVTGLEEKSYEFDVYSKDADGNQSVKVTVFGTVYGETYRSNLEARGLNAFTYNSDGSATVSLKPSSDLTRSTEIKFTNLSGDEVVVSVPQEESEGVLEQVDRTAPITYRTFYVPTAADEDGNETTIDEFGSDWKTYEFPNNIAAILASFTFDPNSGGIVAYWENSENALMTFEFINTDKQDNEVSNTVTSSESLGTYTFSGMKSEEQEIQIVVSDIYGNSQSMSFTVTPLAAAGKGSWTIVDFSTEEAGGEGPVNGYATAVIDGDLSTFWHSKWTGSGSSYPHHFTFDMGAEKQITGFEIFRRSGRTGAATEHEFWVSNDNVNFTQVATLSADLNSDNGFTANTANVVTARYVRYVAASGPNNFTYLAEINVIELLDYADYSIVDFSTEEAGGEGPVNGYATALIDGDTATFWHSQWTGSGSSYPHHVTVDLGSERSIGGFEIFRRSGRTGAAEVHEFWVSSDNVTFTQVATLNAILDSDAGYLVHTTAVTSARYVRYVAVSGPNNFTYLSEMNVFGLVN</sequence>
<reference evidence="3" key="1">
    <citation type="journal article" date="2019" name="Int. J. Syst. Evol. Microbiol.">
        <title>The Global Catalogue of Microorganisms (GCM) 10K type strain sequencing project: providing services to taxonomists for standard genome sequencing and annotation.</title>
        <authorList>
            <consortium name="The Broad Institute Genomics Platform"/>
            <consortium name="The Broad Institute Genome Sequencing Center for Infectious Disease"/>
            <person name="Wu L."/>
            <person name="Ma J."/>
        </authorList>
    </citation>
    <scope>NUCLEOTIDE SEQUENCE [LARGE SCALE GENOMIC DNA]</scope>
    <source>
        <strain evidence="3">CCUG 63246</strain>
    </source>
</reference>
<evidence type="ECO:0000259" key="1">
    <source>
        <dbReference type="PROSITE" id="PS50022"/>
    </source>
</evidence>
<feature type="domain" description="F5/8 type C" evidence="1">
    <location>
        <begin position="463"/>
        <end position="616"/>
    </location>
</feature>
<organism evidence="2 3">
    <name type="scientific">Hwangdonia seohaensis</name>
    <dbReference type="NCBI Taxonomy" id="1240727"/>
    <lineage>
        <taxon>Bacteria</taxon>
        <taxon>Pseudomonadati</taxon>
        <taxon>Bacteroidota</taxon>
        <taxon>Flavobacteriia</taxon>
        <taxon>Flavobacteriales</taxon>
        <taxon>Flavobacteriaceae</taxon>
        <taxon>Hwangdonia</taxon>
    </lineage>
</organism>
<gene>
    <name evidence="2" type="ORF">ACFQ2E_10825</name>
</gene>
<dbReference type="InterPro" id="IPR033431">
    <property type="entry name" value="DUF5126"/>
</dbReference>
<comment type="caution">
    <text evidence="2">The sequence shown here is derived from an EMBL/GenBank/DDBJ whole genome shotgun (WGS) entry which is preliminary data.</text>
</comment>
<dbReference type="PROSITE" id="PS51257">
    <property type="entry name" value="PROKAR_LIPOPROTEIN"/>
    <property type="match status" value="1"/>
</dbReference>
<feature type="domain" description="F5/8 type C" evidence="1">
    <location>
        <begin position="324"/>
        <end position="457"/>
    </location>
</feature>
<dbReference type="Proteomes" id="UP001597163">
    <property type="component" value="Unassembled WGS sequence"/>
</dbReference>
<dbReference type="Pfam" id="PF16389">
    <property type="entry name" value="DUF4998"/>
    <property type="match status" value="1"/>
</dbReference>
<dbReference type="InterPro" id="IPR000421">
    <property type="entry name" value="FA58C"/>
</dbReference>
<dbReference type="RefSeq" id="WP_311939827.1">
    <property type="nucleotide sequence ID" value="NZ_JAVSCK010000003.1"/>
</dbReference>
<dbReference type="Pfam" id="PF17166">
    <property type="entry name" value="DUF5126"/>
    <property type="match status" value="1"/>
</dbReference>
<dbReference type="SUPFAM" id="SSF49785">
    <property type="entry name" value="Galactose-binding domain-like"/>
    <property type="match status" value="2"/>
</dbReference>